<dbReference type="PANTHER" id="PTHR47515:SF1">
    <property type="entry name" value="BLR2054 PROTEIN"/>
    <property type="match status" value="1"/>
</dbReference>
<evidence type="ECO:0000259" key="1">
    <source>
        <dbReference type="PROSITE" id="PS50994"/>
    </source>
</evidence>
<reference evidence="2" key="1">
    <citation type="journal article" date="2021" name="Front. Microbiol.">
        <title>Comprehensive Comparative Genomics and Phenotyping of Methylobacterium Species.</title>
        <authorList>
            <person name="Alessa O."/>
            <person name="Ogura Y."/>
            <person name="Fujitani Y."/>
            <person name="Takami H."/>
            <person name="Hayashi T."/>
            <person name="Sahin N."/>
            <person name="Tani A."/>
        </authorList>
    </citation>
    <scope>NUCLEOTIDE SEQUENCE</scope>
    <source>
        <strain evidence="2">DSM 17168</strain>
    </source>
</reference>
<dbReference type="PROSITE" id="PS50994">
    <property type="entry name" value="INTEGRASE"/>
    <property type="match status" value="1"/>
</dbReference>
<dbReference type="SUPFAM" id="SSF53098">
    <property type="entry name" value="Ribonuclease H-like"/>
    <property type="match status" value="1"/>
</dbReference>
<reference evidence="2" key="2">
    <citation type="submission" date="2021-08" db="EMBL/GenBank/DDBJ databases">
        <authorList>
            <person name="Tani A."/>
            <person name="Ola A."/>
            <person name="Ogura Y."/>
            <person name="Katsura K."/>
            <person name="Hayashi T."/>
        </authorList>
    </citation>
    <scope>NUCLEOTIDE SEQUENCE</scope>
    <source>
        <strain evidence="2">DSM 17168</strain>
    </source>
</reference>
<dbReference type="Proteomes" id="UP001055153">
    <property type="component" value="Unassembled WGS sequence"/>
</dbReference>
<dbReference type="Pfam" id="PF13683">
    <property type="entry name" value="rve_3"/>
    <property type="match status" value="1"/>
</dbReference>
<proteinExistence type="predicted"/>
<keyword evidence="3" id="KW-1185">Reference proteome</keyword>
<dbReference type="InterPro" id="IPR036397">
    <property type="entry name" value="RNaseH_sf"/>
</dbReference>
<dbReference type="Gene3D" id="3.30.420.10">
    <property type="entry name" value="Ribonuclease H-like superfamily/Ribonuclease H"/>
    <property type="match status" value="1"/>
</dbReference>
<evidence type="ECO:0000313" key="2">
    <source>
        <dbReference type="EMBL" id="GJE01652.1"/>
    </source>
</evidence>
<protein>
    <recommendedName>
        <fullName evidence="1">Integrase catalytic domain-containing protein</fullName>
    </recommendedName>
</protein>
<evidence type="ECO:0000313" key="3">
    <source>
        <dbReference type="Proteomes" id="UP001055153"/>
    </source>
</evidence>
<dbReference type="InterPro" id="IPR012337">
    <property type="entry name" value="RNaseH-like_sf"/>
</dbReference>
<dbReference type="PANTHER" id="PTHR47515">
    <property type="entry name" value="LOW CALCIUM RESPONSE LOCUS PROTEIN T"/>
    <property type="match status" value="1"/>
</dbReference>
<accession>A0ABQ4SEY6</accession>
<name>A0ABQ4SEY6_9HYPH</name>
<dbReference type="EMBL" id="BPQQ01000041">
    <property type="protein sequence ID" value="GJE01652.1"/>
    <property type="molecule type" value="Genomic_DNA"/>
</dbReference>
<comment type="caution">
    <text evidence="2">The sequence shown here is derived from an EMBL/GenBank/DDBJ whole genome shotgun (WGS) entry which is preliminary data.</text>
</comment>
<sequence length="141" mass="16029">MTSALDEAVRRFGAPRVIRVDQGCQFRSRELDLWAYVKGVTLDFSRPGKPTDNAYAEAFNARVRAECLDQAWFLDLDDARRKVEDWRVEYNEVRPHSAIGDRPPMALLVRPWTRPRLPPSPALSLGMVQVPGGDHTARELV</sequence>
<gene>
    <name evidence="2" type="ORF">GMJLKIPL_3586</name>
</gene>
<feature type="domain" description="Integrase catalytic" evidence="1">
    <location>
        <begin position="1"/>
        <end position="111"/>
    </location>
</feature>
<organism evidence="2 3">
    <name type="scientific">Methylobacterium isbiliense</name>
    <dbReference type="NCBI Taxonomy" id="315478"/>
    <lineage>
        <taxon>Bacteria</taxon>
        <taxon>Pseudomonadati</taxon>
        <taxon>Pseudomonadota</taxon>
        <taxon>Alphaproteobacteria</taxon>
        <taxon>Hyphomicrobiales</taxon>
        <taxon>Methylobacteriaceae</taxon>
        <taxon>Methylobacterium</taxon>
    </lineage>
</organism>
<dbReference type="InterPro" id="IPR001584">
    <property type="entry name" value="Integrase_cat-core"/>
</dbReference>